<dbReference type="Proteomes" id="UP000515847">
    <property type="component" value="Chromosome"/>
</dbReference>
<dbReference type="Gene3D" id="3.40.50.12780">
    <property type="entry name" value="N-terminal domain of ligase-like"/>
    <property type="match status" value="1"/>
</dbReference>
<proteinExistence type="predicted"/>
<gene>
    <name evidence="1" type="ORF">BR63_01565</name>
</gene>
<dbReference type="PANTHER" id="PTHR43845:SF1">
    <property type="entry name" value="BLR5969 PROTEIN"/>
    <property type="match status" value="1"/>
</dbReference>
<keyword evidence="2" id="KW-1185">Reference proteome</keyword>
<organism evidence="1 2">
    <name type="scientific">Thermanaerosceptrum fracticalcis</name>
    <dbReference type="NCBI Taxonomy" id="1712410"/>
    <lineage>
        <taxon>Bacteria</taxon>
        <taxon>Bacillati</taxon>
        <taxon>Bacillota</taxon>
        <taxon>Clostridia</taxon>
        <taxon>Eubacteriales</taxon>
        <taxon>Peptococcaceae</taxon>
        <taxon>Thermanaerosceptrum</taxon>
    </lineage>
</organism>
<protein>
    <submittedName>
        <fullName evidence="1">Uncharacterized protein</fullName>
    </submittedName>
</protein>
<dbReference type="AlphaFoldDB" id="A0A7G6DZ67"/>
<dbReference type="PANTHER" id="PTHR43845">
    <property type="entry name" value="BLR5969 PROTEIN"/>
    <property type="match status" value="1"/>
</dbReference>
<dbReference type="SUPFAM" id="SSF56801">
    <property type="entry name" value="Acetyl-CoA synthetase-like"/>
    <property type="match status" value="1"/>
</dbReference>
<dbReference type="RefSeq" id="WP_153802114.1">
    <property type="nucleotide sequence ID" value="NZ_CP045798.1"/>
</dbReference>
<sequence>MRDLRPNVVITTPSYAVTLSEDAAKEGFDLTSLALKKLWLTGEGCSPSFRNRLEKIWDTSANFYYGSLEAGAIGVECDQHNGRLVDEIVIKGVKFSPFYLEEFLMLSNVVLLEQFTYKVILVY</sequence>
<dbReference type="OrthoDB" id="580775at2"/>
<name>A0A7G6DZ67_THEFR</name>
<dbReference type="InterPro" id="IPR042099">
    <property type="entry name" value="ANL_N_sf"/>
</dbReference>
<reference evidence="1 2" key="1">
    <citation type="journal article" date="2019" name="Front. Microbiol.">
        <title>Thermoanaerosceptrum fracticalcis gen. nov. sp. nov., a Novel Fumarate-Fermenting Microorganism From a Deep Fractured Carbonate Aquifer of the US Great Basin.</title>
        <authorList>
            <person name="Hamilton-Brehm S.D."/>
            <person name="Stewart L.E."/>
            <person name="Zavarin M."/>
            <person name="Caldwell M."/>
            <person name="Lawson P.A."/>
            <person name="Onstott T.C."/>
            <person name="Grzymski J."/>
            <person name="Neveux I."/>
            <person name="Lollar B.S."/>
            <person name="Russell C.E."/>
            <person name="Moser D.P."/>
        </authorList>
    </citation>
    <scope>NUCLEOTIDE SEQUENCE [LARGE SCALE GENOMIC DNA]</scope>
    <source>
        <strain evidence="1 2">DRI-13</strain>
    </source>
</reference>
<evidence type="ECO:0000313" key="2">
    <source>
        <dbReference type="Proteomes" id="UP000515847"/>
    </source>
</evidence>
<evidence type="ECO:0000313" key="1">
    <source>
        <dbReference type="EMBL" id="QNB45121.1"/>
    </source>
</evidence>
<dbReference type="KEGG" id="tfr:BR63_01565"/>
<dbReference type="EMBL" id="CP045798">
    <property type="protein sequence ID" value="QNB45121.1"/>
    <property type="molecule type" value="Genomic_DNA"/>
</dbReference>
<accession>A0A7G6DZ67</accession>